<keyword evidence="11" id="KW-0411">Iron-sulfur</keyword>
<dbReference type="EMBL" id="JAUHPV010000004">
    <property type="protein sequence ID" value="MDN4473051.1"/>
    <property type="molecule type" value="Genomic_DNA"/>
</dbReference>
<dbReference type="PROSITE" id="PS51384">
    <property type="entry name" value="FAD_FR"/>
    <property type="match status" value="1"/>
</dbReference>
<dbReference type="InterPro" id="IPR017938">
    <property type="entry name" value="Riboflavin_synthase-like_b-brl"/>
</dbReference>
<feature type="domain" description="FAD-binding FR-type" evidence="14">
    <location>
        <begin position="167"/>
        <end position="269"/>
    </location>
</feature>
<name>A0ABT8G1N8_9MICO</name>
<protein>
    <submittedName>
        <fullName evidence="15">Ferric reductase-like transmembrane domain-containing protein</fullName>
    </submittedName>
</protein>
<dbReference type="SUPFAM" id="SSF52343">
    <property type="entry name" value="Ferredoxin reductase-like, C-terminal NADP-linked domain"/>
    <property type="match status" value="1"/>
</dbReference>
<keyword evidence="8 13" id="KW-1133">Transmembrane helix</keyword>
<dbReference type="InterPro" id="IPR050415">
    <property type="entry name" value="MRET"/>
</dbReference>
<keyword evidence="10" id="KW-0408">Iron</keyword>
<evidence type="ECO:0000256" key="1">
    <source>
        <dbReference type="ARBA" id="ARBA00001974"/>
    </source>
</evidence>
<feature type="transmembrane region" description="Helical" evidence="13">
    <location>
        <begin position="50"/>
        <end position="68"/>
    </location>
</feature>
<dbReference type="InterPro" id="IPR013130">
    <property type="entry name" value="Fe3_Rdtase_TM_dom"/>
</dbReference>
<comment type="subcellular location">
    <subcellularLocation>
        <location evidence="2">Membrane</location>
        <topology evidence="2">Multi-pass membrane protein</topology>
    </subcellularLocation>
</comment>
<evidence type="ECO:0000256" key="9">
    <source>
        <dbReference type="ARBA" id="ARBA00023002"/>
    </source>
</evidence>
<dbReference type="Gene3D" id="2.40.30.10">
    <property type="entry name" value="Translation factors"/>
    <property type="match status" value="1"/>
</dbReference>
<keyword evidence="16" id="KW-1185">Reference proteome</keyword>
<evidence type="ECO:0000256" key="11">
    <source>
        <dbReference type="ARBA" id="ARBA00023014"/>
    </source>
</evidence>
<comment type="cofactor">
    <cofactor evidence="1">
        <name>FAD</name>
        <dbReference type="ChEBI" id="CHEBI:57692"/>
    </cofactor>
</comment>
<feature type="transmembrane region" description="Helical" evidence="13">
    <location>
        <begin position="145"/>
        <end position="165"/>
    </location>
</feature>
<evidence type="ECO:0000256" key="4">
    <source>
        <dbReference type="ARBA" id="ARBA00022692"/>
    </source>
</evidence>
<evidence type="ECO:0000256" key="6">
    <source>
        <dbReference type="ARBA" id="ARBA00022723"/>
    </source>
</evidence>
<keyword evidence="6" id="KW-0479">Metal-binding</keyword>
<accession>A0ABT8G1N8</accession>
<dbReference type="Pfam" id="PF01794">
    <property type="entry name" value="Ferric_reduct"/>
    <property type="match status" value="1"/>
</dbReference>
<evidence type="ECO:0000256" key="5">
    <source>
        <dbReference type="ARBA" id="ARBA00022714"/>
    </source>
</evidence>
<evidence type="ECO:0000259" key="14">
    <source>
        <dbReference type="PROSITE" id="PS51384"/>
    </source>
</evidence>
<proteinExistence type="predicted"/>
<evidence type="ECO:0000256" key="12">
    <source>
        <dbReference type="ARBA" id="ARBA00023136"/>
    </source>
</evidence>
<evidence type="ECO:0000313" key="15">
    <source>
        <dbReference type="EMBL" id="MDN4473051.1"/>
    </source>
</evidence>
<dbReference type="Gene3D" id="3.40.50.80">
    <property type="entry name" value="Nucleotide-binding domain of ferredoxin-NADP reductase (FNR) module"/>
    <property type="match status" value="1"/>
</dbReference>
<dbReference type="Proteomes" id="UP001172738">
    <property type="component" value="Unassembled WGS sequence"/>
</dbReference>
<evidence type="ECO:0000313" key="16">
    <source>
        <dbReference type="Proteomes" id="UP001172738"/>
    </source>
</evidence>
<keyword evidence="12 13" id="KW-0472">Membrane</keyword>
<dbReference type="RefSeq" id="WP_301128197.1">
    <property type="nucleotide sequence ID" value="NZ_JAUHPV010000004.1"/>
</dbReference>
<sequence length="428" mass="46306">MEVPAHGWTAGCGLLAGTLSYAFMAIAVVFATRREFLETWFGPLDRLYRAHRLLGIGTLAGLGLHLLLRNDPQGSRIIDLATDLAFRPLGVVGAVLLGLSVVLAVTVRIPYHRWKPIHVVTMVAFSLLTAHALLAADALQPTLGFSMTVIVFAGAGLSAIALRIVDKVTGGARYEVAERVRGPREVEVTLAPRGRLGIPSSRAGQFAFLTATVGGRRETHPFTLTNRAGATDLSFAIRALGDWSSEVQEGLEIGAQVRVQGPFGDFTPLDRRGDADNPQVWIGAGAGVTPFVSAMRSTDASERSSSGYDRNAPVEFIVVARNEEDCPCWSDIESASNDLPWLRLTTAFSSDGARLDARAVDSLISRAPAGAEWFLCGPNGLTTLIARRLRRADVPSALVHREVFDWRGPRLSPWRILLRLSRTRQPAT</sequence>
<evidence type="ECO:0000256" key="8">
    <source>
        <dbReference type="ARBA" id="ARBA00022989"/>
    </source>
</evidence>
<evidence type="ECO:0000256" key="13">
    <source>
        <dbReference type="SAM" id="Phobius"/>
    </source>
</evidence>
<evidence type="ECO:0000256" key="7">
    <source>
        <dbReference type="ARBA" id="ARBA00022827"/>
    </source>
</evidence>
<keyword evidence="4 13" id="KW-0812">Transmembrane</keyword>
<dbReference type="InterPro" id="IPR017927">
    <property type="entry name" value="FAD-bd_FR_type"/>
</dbReference>
<evidence type="ECO:0000256" key="2">
    <source>
        <dbReference type="ARBA" id="ARBA00004141"/>
    </source>
</evidence>
<dbReference type="InterPro" id="IPR039261">
    <property type="entry name" value="FNR_nucleotide-bd"/>
</dbReference>
<evidence type="ECO:0000256" key="10">
    <source>
        <dbReference type="ARBA" id="ARBA00023004"/>
    </source>
</evidence>
<dbReference type="SUPFAM" id="SSF63380">
    <property type="entry name" value="Riboflavin synthase domain-like"/>
    <property type="match status" value="1"/>
</dbReference>
<comment type="caution">
    <text evidence="15">The sequence shown here is derived from an EMBL/GenBank/DDBJ whole genome shotgun (WGS) entry which is preliminary data.</text>
</comment>
<keyword evidence="5" id="KW-0001">2Fe-2S</keyword>
<feature type="transmembrane region" description="Helical" evidence="13">
    <location>
        <begin position="88"/>
        <end position="107"/>
    </location>
</feature>
<gene>
    <name evidence="15" type="ORF">QQX04_08630</name>
</gene>
<keyword evidence="7" id="KW-0274">FAD</keyword>
<keyword evidence="9" id="KW-0560">Oxidoreductase</keyword>
<dbReference type="PANTHER" id="PTHR47354">
    <property type="entry name" value="NADH OXIDOREDUCTASE HCR"/>
    <property type="match status" value="1"/>
</dbReference>
<dbReference type="PANTHER" id="PTHR47354:SF8">
    <property type="entry name" value="1,2-PHENYLACETYL-COA EPOXIDASE, SUBUNIT E"/>
    <property type="match status" value="1"/>
</dbReference>
<feature type="transmembrane region" description="Helical" evidence="13">
    <location>
        <begin position="119"/>
        <end position="139"/>
    </location>
</feature>
<organism evidence="15 16">
    <name type="scientific">Demequina zhanjiangensis</name>
    <dbReference type="NCBI Taxonomy" id="3051659"/>
    <lineage>
        <taxon>Bacteria</taxon>
        <taxon>Bacillati</taxon>
        <taxon>Actinomycetota</taxon>
        <taxon>Actinomycetes</taxon>
        <taxon>Micrococcales</taxon>
        <taxon>Demequinaceae</taxon>
        <taxon>Demequina</taxon>
    </lineage>
</organism>
<evidence type="ECO:0000256" key="3">
    <source>
        <dbReference type="ARBA" id="ARBA00022630"/>
    </source>
</evidence>
<keyword evidence="3" id="KW-0285">Flavoprotein</keyword>
<reference evidence="15" key="1">
    <citation type="submission" date="2023-06" db="EMBL/GenBank/DDBJ databases">
        <title>SYSU T00b26.</title>
        <authorList>
            <person name="Gao L."/>
            <person name="Fang B.-Z."/>
            <person name="Li W.-J."/>
        </authorList>
    </citation>
    <scope>NUCLEOTIDE SEQUENCE</scope>
    <source>
        <strain evidence="15">SYSU T00b26</strain>
    </source>
</reference>
<feature type="transmembrane region" description="Helical" evidence="13">
    <location>
        <begin position="6"/>
        <end position="30"/>
    </location>
</feature>